<dbReference type="AlphaFoldDB" id="A0A4U6D4M7"/>
<comment type="caution">
    <text evidence="2">The sequence shown here is derived from an EMBL/GenBank/DDBJ whole genome shotgun (WGS) entry which is preliminary data.</text>
</comment>
<gene>
    <name evidence="2" type="ORF">FDK13_25285</name>
</gene>
<proteinExistence type="predicted"/>
<feature type="domain" description="Integrase catalytic" evidence="1">
    <location>
        <begin position="7"/>
        <end position="33"/>
    </location>
</feature>
<dbReference type="Pfam" id="PF13683">
    <property type="entry name" value="rve_3"/>
    <property type="match status" value="1"/>
</dbReference>
<organism evidence="2 3">
    <name type="scientific">Dyadobacter frigoris</name>
    <dbReference type="NCBI Taxonomy" id="2576211"/>
    <lineage>
        <taxon>Bacteria</taxon>
        <taxon>Pseudomonadati</taxon>
        <taxon>Bacteroidota</taxon>
        <taxon>Cytophagia</taxon>
        <taxon>Cytophagales</taxon>
        <taxon>Spirosomataceae</taxon>
        <taxon>Dyadobacter</taxon>
    </lineage>
</organism>
<reference evidence="2 3" key="1">
    <citation type="submission" date="2019-05" db="EMBL/GenBank/DDBJ databases">
        <title>Dyadobacter AR-3-8 sp. nov., isolated from arctic soil.</title>
        <authorList>
            <person name="Chaudhary D.K."/>
        </authorList>
    </citation>
    <scope>NUCLEOTIDE SEQUENCE [LARGE SCALE GENOMIC DNA]</scope>
    <source>
        <strain evidence="2 3">AR-3-8</strain>
    </source>
</reference>
<evidence type="ECO:0000313" key="3">
    <source>
        <dbReference type="Proteomes" id="UP000304900"/>
    </source>
</evidence>
<evidence type="ECO:0000259" key="1">
    <source>
        <dbReference type="Pfam" id="PF13683"/>
    </source>
</evidence>
<dbReference type="Proteomes" id="UP000304900">
    <property type="component" value="Unassembled WGS sequence"/>
</dbReference>
<evidence type="ECO:0000313" key="2">
    <source>
        <dbReference type="EMBL" id="TKT88944.1"/>
    </source>
</evidence>
<name>A0A4U6D4M7_9BACT</name>
<dbReference type="RefSeq" id="WP_137342798.1">
    <property type="nucleotide sequence ID" value="NZ_SZVO01000013.1"/>
</dbReference>
<sequence>MCLFSEYAQQKIEIWRNEYNSFRLHSSLGGLTPDEFERQAKNKEREKVRNGVFNLDDHYYASSGGILLPSGHYTDMFR</sequence>
<dbReference type="OrthoDB" id="930609at2"/>
<dbReference type="InterPro" id="IPR001584">
    <property type="entry name" value="Integrase_cat-core"/>
</dbReference>
<accession>A0A4U6D4M7</accession>
<keyword evidence="3" id="KW-1185">Reference proteome</keyword>
<dbReference type="GO" id="GO:0015074">
    <property type="term" value="P:DNA integration"/>
    <property type="evidence" value="ECO:0007669"/>
    <property type="project" value="InterPro"/>
</dbReference>
<protein>
    <submittedName>
        <fullName evidence="2">Transposase</fullName>
    </submittedName>
</protein>
<dbReference type="EMBL" id="SZVO01000013">
    <property type="protein sequence ID" value="TKT88944.1"/>
    <property type="molecule type" value="Genomic_DNA"/>
</dbReference>